<feature type="transmembrane region" description="Helical" evidence="4">
    <location>
        <begin position="345"/>
        <end position="363"/>
    </location>
</feature>
<dbReference type="SUPFAM" id="SSF53448">
    <property type="entry name" value="Nucleotide-diphospho-sugar transferases"/>
    <property type="match status" value="1"/>
</dbReference>
<dbReference type="AlphaFoldDB" id="A0A3D8IBQ4"/>
<protein>
    <recommendedName>
        <fullName evidence="7">Glycosyltransferase family 8 protein</fullName>
    </recommendedName>
</protein>
<evidence type="ECO:0000256" key="2">
    <source>
        <dbReference type="ARBA" id="ARBA00022679"/>
    </source>
</evidence>
<keyword evidence="4" id="KW-0812">Transmembrane</keyword>
<accession>A0A3D8IBQ4</accession>
<evidence type="ECO:0000256" key="3">
    <source>
        <dbReference type="ARBA" id="ARBA00022723"/>
    </source>
</evidence>
<dbReference type="PANTHER" id="PTHR13778">
    <property type="entry name" value="GLYCOSYLTRANSFERASE 8 DOMAIN-CONTAINING PROTEIN"/>
    <property type="match status" value="1"/>
</dbReference>
<organism evidence="5 6">
    <name type="scientific">Helicobacter didelphidarum</name>
    <dbReference type="NCBI Taxonomy" id="2040648"/>
    <lineage>
        <taxon>Bacteria</taxon>
        <taxon>Pseudomonadati</taxon>
        <taxon>Campylobacterota</taxon>
        <taxon>Epsilonproteobacteria</taxon>
        <taxon>Campylobacterales</taxon>
        <taxon>Helicobacteraceae</taxon>
        <taxon>Helicobacter</taxon>
    </lineage>
</organism>
<dbReference type="GO" id="GO:0016757">
    <property type="term" value="F:glycosyltransferase activity"/>
    <property type="evidence" value="ECO:0007669"/>
    <property type="project" value="UniProtKB-KW"/>
</dbReference>
<keyword evidence="6" id="KW-1185">Reference proteome</keyword>
<dbReference type="InterPro" id="IPR029044">
    <property type="entry name" value="Nucleotide-diphossugar_trans"/>
</dbReference>
<evidence type="ECO:0000256" key="4">
    <source>
        <dbReference type="SAM" id="Phobius"/>
    </source>
</evidence>
<keyword evidence="2" id="KW-0808">Transferase</keyword>
<evidence type="ECO:0008006" key="7">
    <source>
        <dbReference type="Google" id="ProtNLM"/>
    </source>
</evidence>
<dbReference type="RefSeq" id="WP_115543705.1">
    <property type="nucleotide sequence ID" value="NZ_NXLQ01000030.1"/>
</dbReference>
<dbReference type="EMBL" id="NXLQ01000030">
    <property type="protein sequence ID" value="RDU62599.1"/>
    <property type="molecule type" value="Genomic_DNA"/>
</dbReference>
<keyword evidence="1" id="KW-0328">Glycosyltransferase</keyword>
<dbReference type="OrthoDB" id="695971at2"/>
<dbReference type="InterPro" id="IPR050748">
    <property type="entry name" value="Glycosyltrans_8_dom-fam"/>
</dbReference>
<dbReference type="GO" id="GO:0046872">
    <property type="term" value="F:metal ion binding"/>
    <property type="evidence" value="ECO:0007669"/>
    <property type="project" value="UniProtKB-KW"/>
</dbReference>
<comment type="caution">
    <text evidence="5">The sequence shown here is derived from an EMBL/GenBank/DDBJ whole genome shotgun (WGS) entry which is preliminary data.</text>
</comment>
<evidence type="ECO:0000313" key="5">
    <source>
        <dbReference type="EMBL" id="RDU62599.1"/>
    </source>
</evidence>
<name>A0A3D8IBQ4_9HELI</name>
<evidence type="ECO:0000313" key="6">
    <source>
        <dbReference type="Proteomes" id="UP000256379"/>
    </source>
</evidence>
<proteinExistence type="predicted"/>
<sequence length="382" mass="45318">MIFHERVLMGGGGKLIPVIHCFDDNYALPAAVSFHSMLRHANPHYDYHLYVIHSSNISITNQHKLQETIRGFPNATLTFIDMGGRFDEIWEKCKGKSHYSKDMFYKLSVPNLFPQYDKAIITDVDVVWLGDIAEEFEKLEMSDYYVGGYTAPTLKDNCRLTNFMKLYEQDFTKDEIHKMQIGAGFLVYNLSKMRQDNIEEQMFQYTIDNTYRLIQPEQDVINLVCYPKIQILSKNGMVSTYFWDMFNSDERLENASWNKEEILYAMNNPIQLHYAGRQKPWRDFLSLRANEWFKALIQTNYSQDFLTQLVLHREEYIKNLTQVVLKITPLLVISKFINHKHKIKIDFFGFTLIFPKFFLRIFYSCKKRIIRLGNIYDRKNKK</sequence>
<dbReference type="Proteomes" id="UP000256379">
    <property type="component" value="Unassembled WGS sequence"/>
</dbReference>
<keyword evidence="3" id="KW-0479">Metal-binding</keyword>
<dbReference type="PANTHER" id="PTHR13778:SF47">
    <property type="entry name" value="LIPOPOLYSACCHARIDE 1,3-GALACTOSYLTRANSFERASE"/>
    <property type="match status" value="1"/>
</dbReference>
<dbReference type="CDD" id="cd04194">
    <property type="entry name" value="GT8_A4GalT_like"/>
    <property type="match status" value="1"/>
</dbReference>
<dbReference type="Pfam" id="PF01501">
    <property type="entry name" value="Glyco_transf_8"/>
    <property type="match status" value="1"/>
</dbReference>
<evidence type="ECO:0000256" key="1">
    <source>
        <dbReference type="ARBA" id="ARBA00022676"/>
    </source>
</evidence>
<dbReference type="Gene3D" id="3.90.550.10">
    <property type="entry name" value="Spore Coat Polysaccharide Biosynthesis Protein SpsA, Chain A"/>
    <property type="match status" value="1"/>
</dbReference>
<dbReference type="InterPro" id="IPR002495">
    <property type="entry name" value="Glyco_trans_8"/>
</dbReference>
<keyword evidence="4" id="KW-1133">Transmembrane helix</keyword>
<gene>
    <name evidence="5" type="ORF">CQA53_09175</name>
</gene>
<reference evidence="5 6" key="1">
    <citation type="submission" date="2018-04" db="EMBL/GenBank/DDBJ databases">
        <title>Novel Campyloabacter and Helicobacter Species and Strains.</title>
        <authorList>
            <person name="Mannion A.J."/>
            <person name="Shen Z."/>
            <person name="Fox J.G."/>
        </authorList>
    </citation>
    <scope>NUCLEOTIDE SEQUENCE [LARGE SCALE GENOMIC DNA]</scope>
    <source>
        <strain evidence="5 6">MIT 17-337</strain>
    </source>
</reference>
<keyword evidence="4" id="KW-0472">Membrane</keyword>